<dbReference type="EMBL" id="AEPB01000008">
    <property type="protein sequence ID" value="EGA90939.1"/>
    <property type="molecule type" value="Genomic_DNA"/>
</dbReference>
<dbReference type="OrthoDB" id="2645700at2"/>
<organism evidence="2 3">
    <name type="scientific">Planococcus donghaensis MPA1U2</name>
    <dbReference type="NCBI Taxonomy" id="933115"/>
    <lineage>
        <taxon>Bacteria</taxon>
        <taxon>Bacillati</taxon>
        <taxon>Bacillota</taxon>
        <taxon>Bacilli</taxon>
        <taxon>Bacillales</taxon>
        <taxon>Caryophanaceae</taxon>
        <taxon>Planococcus</taxon>
    </lineage>
</organism>
<dbReference type="Proteomes" id="UP000003052">
    <property type="component" value="Unassembled WGS sequence"/>
</dbReference>
<sequence>MNKRGTGISFIAIAALLFSTKYIAAAIFGSNITSWDEELFKSMLSYIGRPLSTMSFLALLIGISYIGWAEFEEIILKKKANSL</sequence>
<proteinExistence type="predicted"/>
<dbReference type="AlphaFoldDB" id="E7RDD5"/>
<comment type="caution">
    <text evidence="2">The sequence shown here is derived from an EMBL/GenBank/DDBJ whole genome shotgun (WGS) entry which is preliminary data.</text>
</comment>
<evidence type="ECO:0000313" key="2">
    <source>
        <dbReference type="EMBL" id="EGA90939.1"/>
    </source>
</evidence>
<evidence type="ECO:0000313" key="3">
    <source>
        <dbReference type="Proteomes" id="UP000003052"/>
    </source>
</evidence>
<keyword evidence="1" id="KW-0812">Transmembrane</keyword>
<dbReference type="eggNOG" id="ENOG50335UU">
    <property type="taxonomic scope" value="Bacteria"/>
</dbReference>
<keyword evidence="1" id="KW-0472">Membrane</keyword>
<evidence type="ECO:0000256" key="1">
    <source>
        <dbReference type="SAM" id="Phobius"/>
    </source>
</evidence>
<accession>E7RDD5</accession>
<protein>
    <submittedName>
        <fullName evidence="2">Uncharacterized protein</fullName>
    </submittedName>
</protein>
<keyword evidence="1" id="KW-1133">Transmembrane helix</keyword>
<reference evidence="2 3" key="1">
    <citation type="journal article" date="2011" name="J. Bacteriol.">
        <title>The Draft Genome of Planococcus donghaensis MPA1U2 Reveals Nonsporulation Pathways Controlled by a Conserved Spo0A Regulon.</title>
        <authorList>
            <person name="Pearson M.D."/>
            <person name="Noller H.F."/>
        </authorList>
    </citation>
    <scope>NUCLEOTIDE SEQUENCE [LARGE SCALE GENOMIC DNA]</scope>
    <source>
        <strain evidence="2 3">MPA1U2</strain>
    </source>
</reference>
<name>E7RDD5_9BACL</name>
<dbReference type="RefSeq" id="WP_008428536.1">
    <property type="nucleotide sequence ID" value="NZ_AEPB01000008.1"/>
</dbReference>
<feature type="transmembrane region" description="Helical" evidence="1">
    <location>
        <begin position="49"/>
        <end position="69"/>
    </location>
</feature>
<gene>
    <name evidence="2" type="ORF">GPDM_02315</name>
</gene>